<sequence>MSAGYSAETEHIPGARLRTNQIPTTCPFDEDEISRAWERCSDTVQQHCDQMVSRWKEGIDMHLVFNGLFSAVLTAFNVQSFTINGTSISSTAATFVSPSFSAPVSAIWINALWFASLIGTLSASSVAIMVKQWLHQYDLGLSGNSHEIARLRQYRYESLVKWHVVEIVAFLPIIPQVSLLLFLAGLLILLWTLHIVIAGLATGLIGVLVLFTVATTILPAFKADCFYQSQLALGVFLSLQALREVFRKPRFGPNVFRNWHAREKSEIQTKRSDLDRRLATTAYAISLDDHILNEVVIPCMWDLPSERLSPLLDDVYRTSNRWEPLVPCALHFILLVARDPGTNTSTVTKLLSSKWWPRIEPTSDLGALFLKTMATLVSRGVEAEAAFYRVCRTLSYSALDGGTRLRQEVIEHLVSILPNPKSGRQFAALIRRKDPEGLPLIHSYLLTMPMLVRYLARLVVDSPHETERVQLHIDAMFHTLQAFLMHIAWTQDLSNLSTALWALRRTRHIAQIVALKTDAYCSPLSGKVFQMHFKRRLDRFTTANLGSKDASELATMLQDDIDVLAKLFQIDPFHLTGRGRL</sequence>
<proteinExistence type="predicted"/>
<dbReference type="AlphaFoldDB" id="A0A4Q9PX90"/>
<accession>A0A4Q9PX90</accession>
<keyword evidence="1" id="KW-1133">Transmembrane helix</keyword>
<dbReference type="Proteomes" id="UP000292082">
    <property type="component" value="Unassembled WGS sequence"/>
</dbReference>
<keyword evidence="1" id="KW-0472">Membrane</keyword>
<organism evidence="3 4">
    <name type="scientific">Dichomitus squalens</name>
    <dbReference type="NCBI Taxonomy" id="114155"/>
    <lineage>
        <taxon>Eukaryota</taxon>
        <taxon>Fungi</taxon>
        <taxon>Dikarya</taxon>
        <taxon>Basidiomycota</taxon>
        <taxon>Agaricomycotina</taxon>
        <taxon>Agaricomycetes</taxon>
        <taxon>Polyporales</taxon>
        <taxon>Polyporaceae</taxon>
        <taxon>Dichomitus</taxon>
    </lineage>
</organism>
<evidence type="ECO:0000256" key="1">
    <source>
        <dbReference type="SAM" id="Phobius"/>
    </source>
</evidence>
<reference evidence="3 4" key="1">
    <citation type="submission" date="2019-01" db="EMBL/GenBank/DDBJ databases">
        <title>Draft genome sequences of three monokaryotic isolates of the white-rot basidiomycete fungus Dichomitus squalens.</title>
        <authorList>
            <consortium name="DOE Joint Genome Institute"/>
            <person name="Lopez S.C."/>
            <person name="Andreopoulos B."/>
            <person name="Pangilinan J."/>
            <person name="Lipzen A."/>
            <person name="Riley R."/>
            <person name="Ahrendt S."/>
            <person name="Ng V."/>
            <person name="Barry K."/>
            <person name="Daum C."/>
            <person name="Grigoriev I.V."/>
            <person name="Hilden K.S."/>
            <person name="Makela M.R."/>
            <person name="de Vries R.P."/>
        </authorList>
    </citation>
    <scope>NUCLEOTIDE SEQUENCE [LARGE SCALE GENOMIC DNA]</scope>
    <source>
        <strain evidence="3 4">CBS 464.89</strain>
    </source>
</reference>
<dbReference type="STRING" id="114155.A0A4Q9PX90"/>
<name>A0A4Q9PX90_9APHY</name>
<evidence type="ECO:0000313" key="4">
    <source>
        <dbReference type="Proteomes" id="UP000292082"/>
    </source>
</evidence>
<dbReference type="EMBL" id="ML145116">
    <property type="protein sequence ID" value="TBU59185.1"/>
    <property type="molecule type" value="Genomic_DNA"/>
</dbReference>
<protein>
    <recommendedName>
        <fullName evidence="2">DUF6535 domain-containing protein</fullName>
    </recommendedName>
</protein>
<dbReference type="InterPro" id="IPR045338">
    <property type="entry name" value="DUF6535"/>
</dbReference>
<keyword evidence="4" id="KW-1185">Reference proteome</keyword>
<feature type="transmembrane region" description="Helical" evidence="1">
    <location>
        <begin position="164"/>
        <end position="189"/>
    </location>
</feature>
<dbReference type="Pfam" id="PF20153">
    <property type="entry name" value="DUF6535"/>
    <property type="match status" value="1"/>
</dbReference>
<evidence type="ECO:0000313" key="3">
    <source>
        <dbReference type="EMBL" id="TBU59185.1"/>
    </source>
</evidence>
<feature type="domain" description="DUF6535" evidence="2">
    <location>
        <begin position="37"/>
        <end position="192"/>
    </location>
</feature>
<evidence type="ECO:0000259" key="2">
    <source>
        <dbReference type="Pfam" id="PF20153"/>
    </source>
</evidence>
<feature type="transmembrane region" description="Helical" evidence="1">
    <location>
        <begin position="106"/>
        <end position="130"/>
    </location>
</feature>
<keyword evidence="1" id="KW-0812">Transmembrane</keyword>
<feature type="transmembrane region" description="Helical" evidence="1">
    <location>
        <begin position="195"/>
        <end position="221"/>
    </location>
</feature>
<gene>
    <name evidence="3" type="ORF">BD310DRAFT_976747</name>
</gene>